<reference evidence="3" key="1">
    <citation type="submission" date="2017-02" db="EMBL/GenBank/DDBJ databases">
        <authorList>
            <person name="Daims H."/>
        </authorList>
    </citation>
    <scope>NUCLEOTIDE SEQUENCE [LARGE SCALE GENOMIC DNA]</scope>
</reference>
<gene>
    <name evidence="2" type="ORF">CRENPOLYSF2_1390024</name>
</gene>
<feature type="domain" description="CRISPR-associated protein Cas6 C-terminal" evidence="1">
    <location>
        <begin position="181"/>
        <end position="301"/>
    </location>
</feature>
<dbReference type="Pfam" id="PF10040">
    <property type="entry name" value="CRISPR_Cas6"/>
    <property type="match status" value="1"/>
</dbReference>
<evidence type="ECO:0000313" key="3">
    <source>
        <dbReference type="Proteomes" id="UP000195442"/>
    </source>
</evidence>
<sequence length="311" mass="35338">MNELTFQRYQFNFILETPLRLDFYSGSLLRGVFGKALRQLSCMTKMKVCSDCPLYRSCPYTTVFEMPPPVQHQLQNFSQIPSPYLIEPPPLGSKVYQAGEMLSFSMVLMGQAIAQLPLIIFAWQKAFASGVGRFNSTARLMTVVLASDKPQIIYDYACDNAVQPHALSTPPPLATQNALTLNFTTPLHIQKQGKVLGHDMTAKDFLLALIRRYYLLQEFYGHDYQPPNFSQLAELAQQIICTSNFTWCQWQRYSNRQQQKMRFDGVLGRLTLTGDLSIFLPMIQAGQWLHIGNKTTFGMGLYTIEAINCEA</sequence>
<dbReference type="EMBL" id="FUKJ01000045">
    <property type="protein sequence ID" value="SJM89918.1"/>
    <property type="molecule type" value="Genomic_DNA"/>
</dbReference>
<evidence type="ECO:0000259" key="1">
    <source>
        <dbReference type="Pfam" id="PF10040"/>
    </source>
</evidence>
<dbReference type="Gene3D" id="3.30.70.1900">
    <property type="match status" value="1"/>
</dbReference>
<organism evidence="2 3">
    <name type="scientific">Crenothrix polyspora</name>
    <dbReference type="NCBI Taxonomy" id="360316"/>
    <lineage>
        <taxon>Bacteria</taxon>
        <taxon>Pseudomonadati</taxon>
        <taxon>Pseudomonadota</taxon>
        <taxon>Gammaproteobacteria</taxon>
        <taxon>Methylococcales</taxon>
        <taxon>Crenotrichaceae</taxon>
        <taxon>Crenothrix</taxon>
    </lineage>
</organism>
<dbReference type="InterPro" id="IPR019267">
    <property type="entry name" value="CRISPR-assoc_Cas6_C"/>
</dbReference>
<dbReference type="AlphaFoldDB" id="A0A1R4H116"/>
<dbReference type="RefSeq" id="WP_087145857.1">
    <property type="nucleotide sequence ID" value="NZ_FUKJ01000045.1"/>
</dbReference>
<proteinExistence type="predicted"/>
<dbReference type="OrthoDB" id="9787241at2"/>
<name>A0A1R4H116_9GAMM</name>
<protein>
    <recommendedName>
        <fullName evidence="1">CRISPR-associated protein Cas6 C-terminal domain-containing protein</fullName>
    </recommendedName>
</protein>
<dbReference type="Proteomes" id="UP000195442">
    <property type="component" value="Unassembled WGS sequence"/>
</dbReference>
<keyword evidence="3" id="KW-1185">Reference proteome</keyword>
<accession>A0A1R4H116</accession>
<evidence type="ECO:0000313" key="2">
    <source>
        <dbReference type="EMBL" id="SJM89918.1"/>
    </source>
</evidence>